<sequence>MKLNQTNDKTSKPIYEVPIWKRLTLPENLFPEIKGEVIEQISVDGNGVEIEPYEAYHEALFKDSNFTKHLGLVFGEYISNEKNHGYVVKSNSRDWQSPVVKISYHMSDDRPVLVDNQLIVVEEGSKLTVVLDYLADDNVENSRQHYGTTRVIAKRGSFVKVIKLQRLGDADAHFDQNFSIVEEGAKLELVDVQFGAQTKAVAYESQLLGRHANADLQSLYFGDKNEQLDLSFTMRHFGAKSESHILSKGALSGNSKKVFRGNLFFETGSVQSVGKEKEVVVLLNDKIKSDSIPALLCSEDDVIGEHAASIGQLDHEKLFYLMSRGLSLEAAKRLVIKASFEEVLMTIGDDGLKSSIEEALDRRLSDGRAANEAREL</sequence>
<dbReference type="InterPro" id="IPR037284">
    <property type="entry name" value="SUF_FeS_clus_asmbl_SufBD_sf"/>
</dbReference>
<evidence type="ECO:0000313" key="3">
    <source>
        <dbReference type="EMBL" id="MDH8678042.1"/>
    </source>
</evidence>
<feature type="domain" description="SUF system FeS cluster assembly SufBD core" evidence="2">
    <location>
        <begin position="109"/>
        <end position="338"/>
    </location>
</feature>
<comment type="caution">
    <text evidence="3">The sequence shown here is derived from an EMBL/GenBank/DDBJ whole genome shotgun (WGS) entry which is preliminary data.</text>
</comment>
<dbReference type="EMBL" id="JARYZI010000004">
    <property type="protein sequence ID" value="MDH8678042.1"/>
    <property type="molecule type" value="Genomic_DNA"/>
</dbReference>
<dbReference type="Pfam" id="PF01458">
    <property type="entry name" value="SUFBD_core"/>
    <property type="match status" value="1"/>
</dbReference>
<proteinExistence type="inferred from homology"/>
<dbReference type="RefSeq" id="WP_281093870.1">
    <property type="nucleotide sequence ID" value="NZ_JARYZI010000004.1"/>
</dbReference>
<protein>
    <submittedName>
        <fullName evidence="3">Fe-S cluster assembly protein SufD</fullName>
    </submittedName>
</protein>
<dbReference type="PANTHER" id="PTHR43575:SF1">
    <property type="entry name" value="PROTEIN ABCI7, CHLOROPLASTIC"/>
    <property type="match status" value="1"/>
</dbReference>
<evidence type="ECO:0000313" key="4">
    <source>
        <dbReference type="Proteomes" id="UP001158045"/>
    </source>
</evidence>
<evidence type="ECO:0000256" key="1">
    <source>
        <dbReference type="ARBA" id="ARBA00043967"/>
    </source>
</evidence>
<dbReference type="InterPro" id="IPR011542">
    <property type="entry name" value="SUF_FeS_clus_asmbl_SufD"/>
</dbReference>
<keyword evidence="4" id="KW-1185">Reference proteome</keyword>
<dbReference type="SUPFAM" id="SSF101960">
    <property type="entry name" value="Stabilizer of iron transporter SufD"/>
    <property type="match status" value="1"/>
</dbReference>
<dbReference type="PANTHER" id="PTHR43575">
    <property type="entry name" value="PROTEIN ABCI7, CHLOROPLASTIC"/>
    <property type="match status" value="1"/>
</dbReference>
<name>A0ABT6NCC0_9FIRM</name>
<reference evidence="3 4" key="1">
    <citation type="submission" date="2023-04" db="EMBL/GenBank/DDBJ databases">
        <title>Fusibacter bizertensis strain WBS, isolated from littoral bottom sediments of the Arctic seas - biochemical and genomic analysis.</title>
        <authorList>
            <person name="Brioukhanov A.L."/>
        </authorList>
    </citation>
    <scope>NUCLEOTIDE SEQUENCE [LARGE SCALE GENOMIC DNA]</scope>
    <source>
        <strain evidence="3 4">WBS</strain>
    </source>
</reference>
<dbReference type="InterPro" id="IPR055346">
    <property type="entry name" value="Fe-S_cluster_assembly_SufBD"/>
</dbReference>
<evidence type="ECO:0000259" key="2">
    <source>
        <dbReference type="Pfam" id="PF01458"/>
    </source>
</evidence>
<gene>
    <name evidence="3" type="primary">sufD</name>
    <name evidence="3" type="ORF">QE109_07775</name>
</gene>
<dbReference type="InterPro" id="IPR000825">
    <property type="entry name" value="SUF_FeS_clus_asmbl_SufBD_core"/>
</dbReference>
<accession>A0ABT6NCC0</accession>
<dbReference type="Proteomes" id="UP001158045">
    <property type="component" value="Unassembled WGS sequence"/>
</dbReference>
<dbReference type="NCBIfam" id="TIGR01981">
    <property type="entry name" value="sufD"/>
    <property type="match status" value="1"/>
</dbReference>
<comment type="similarity">
    <text evidence="1">Belongs to the iron-sulfur cluster assembly SufBD family.</text>
</comment>
<organism evidence="3 4">
    <name type="scientific">Fusibacter bizertensis</name>
    <dbReference type="NCBI Taxonomy" id="1488331"/>
    <lineage>
        <taxon>Bacteria</taxon>
        <taxon>Bacillati</taxon>
        <taxon>Bacillota</taxon>
        <taxon>Clostridia</taxon>
        <taxon>Eubacteriales</taxon>
        <taxon>Eubacteriales Family XII. Incertae Sedis</taxon>
        <taxon>Fusibacter</taxon>
    </lineage>
</organism>